<organism evidence="9 10">
    <name type="scientific">Galactobacter caseinivorans</name>
    <dbReference type="NCBI Taxonomy" id="2676123"/>
    <lineage>
        <taxon>Bacteria</taxon>
        <taxon>Bacillati</taxon>
        <taxon>Actinomycetota</taxon>
        <taxon>Actinomycetes</taxon>
        <taxon>Micrococcales</taxon>
        <taxon>Micrococcaceae</taxon>
        <taxon>Galactobacter</taxon>
    </lineage>
</organism>
<dbReference type="PANTHER" id="PTHR33284">
    <property type="entry name" value="RIBOSOMAL PROTEIN L25/GLN-TRNA SYNTHETASE, ANTI-CODON-BINDING DOMAIN-CONTAINING PROTEIN"/>
    <property type="match status" value="1"/>
</dbReference>
<evidence type="ECO:0000313" key="10">
    <source>
        <dbReference type="Proteomes" id="UP000273119"/>
    </source>
</evidence>
<comment type="caution">
    <text evidence="9">The sequence shown here is derived from an EMBL/GenBank/DDBJ whole genome shotgun (WGS) entry which is preliminary data.</text>
</comment>
<comment type="function">
    <text evidence="5">This is one of the proteins that binds to the 5S RNA in the ribosome where it forms part of the central protuberance.</text>
</comment>
<dbReference type="InterPro" id="IPR037121">
    <property type="entry name" value="Ribosomal_bL25_C"/>
</dbReference>
<accession>A0A496PJI3</accession>
<dbReference type="PANTHER" id="PTHR33284:SF1">
    <property type="entry name" value="RIBOSOMAL PROTEIN L25_GLN-TRNA SYNTHETASE, ANTI-CODON-BINDING DOMAIN-CONTAINING PROTEIN"/>
    <property type="match status" value="1"/>
</dbReference>
<dbReference type="Pfam" id="PF01386">
    <property type="entry name" value="Ribosomal_L25p"/>
    <property type="match status" value="1"/>
</dbReference>
<protein>
    <recommendedName>
        <fullName evidence="5">Large ribosomal subunit protein bL25</fullName>
    </recommendedName>
    <alternativeName>
        <fullName evidence="5">General stress protein CTC</fullName>
    </alternativeName>
</protein>
<feature type="region of interest" description="Disordered" evidence="6">
    <location>
        <begin position="173"/>
        <end position="200"/>
    </location>
</feature>
<dbReference type="Gene3D" id="2.40.240.10">
    <property type="entry name" value="Ribosomal Protein L25, Chain P"/>
    <property type="match status" value="1"/>
</dbReference>
<evidence type="ECO:0000259" key="8">
    <source>
        <dbReference type="Pfam" id="PF14693"/>
    </source>
</evidence>
<dbReference type="InterPro" id="IPR020930">
    <property type="entry name" value="Ribosomal_uL5_bac-type"/>
</dbReference>
<dbReference type="NCBIfam" id="NF004131">
    <property type="entry name" value="PRK05618.2-1"/>
    <property type="match status" value="1"/>
</dbReference>
<proteinExistence type="inferred from homology"/>
<evidence type="ECO:0000256" key="4">
    <source>
        <dbReference type="ARBA" id="ARBA00023274"/>
    </source>
</evidence>
<dbReference type="HAMAP" id="MF_01334">
    <property type="entry name" value="Ribosomal_bL25_CTC"/>
    <property type="match status" value="1"/>
</dbReference>
<evidence type="ECO:0000256" key="6">
    <source>
        <dbReference type="SAM" id="MobiDB-lite"/>
    </source>
</evidence>
<dbReference type="Pfam" id="PF14693">
    <property type="entry name" value="Ribosomal_TL5_C"/>
    <property type="match status" value="1"/>
</dbReference>
<dbReference type="InterPro" id="IPR001021">
    <property type="entry name" value="Ribosomal_bL25_long"/>
</dbReference>
<keyword evidence="1 5" id="KW-0699">rRNA-binding</keyword>
<dbReference type="GO" id="GO:0008097">
    <property type="term" value="F:5S rRNA binding"/>
    <property type="evidence" value="ECO:0007669"/>
    <property type="project" value="InterPro"/>
</dbReference>
<dbReference type="Proteomes" id="UP000273119">
    <property type="component" value="Unassembled WGS sequence"/>
</dbReference>
<keyword evidence="10" id="KW-1185">Reference proteome</keyword>
<dbReference type="InterPro" id="IPR020056">
    <property type="entry name" value="Rbsml_bL25/Gln-tRNA_synth_N"/>
</dbReference>
<evidence type="ECO:0000256" key="1">
    <source>
        <dbReference type="ARBA" id="ARBA00022730"/>
    </source>
</evidence>
<evidence type="ECO:0000256" key="5">
    <source>
        <dbReference type="HAMAP-Rule" id="MF_01334"/>
    </source>
</evidence>
<feature type="domain" description="Large ribosomal subunit protein bL25 L25" evidence="7">
    <location>
        <begin position="8"/>
        <end position="91"/>
    </location>
</feature>
<dbReference type="InterPro" id="IPR029751">
    <property type="entry name" value="Ribosomal_L25_dom"/>
</dbReference>
<keyword evidence="4 5" id="KW-0687">Ribonucleoprotein</keyword>
<dbReference type="GO" id="GO:0003735">
    <property type="term" value="F:structural constituent of ribosome"/>
    <property type="evidence" value="ECO:0007669"/>
    <property type="project" value="InterPro"/>
</dbReference>
<evidence type="ECO:0000259" key="7">
    <source>
        <dbReference type="Pfam" id="PF01386"/>
    </source>
</evidence>
<dbReference type="GO" id="GO:0022625">
    <property type="term" value="C:cytosolic large ribosomal subunit"/>
    <property type="evidence" value="ECO:0007669"/>
    <property type="project" value="TreeGrafter"/>
</dbReference>
<dbReference type="InterPro" id="IPR011035">
    <property type="entry name" value="Ribosomal_bL25/Gln-tRNA_synth"/>
</dbReference>
<evidence type="ECO:0000256" key="3">
    <source>
        <dbReference type="ARBA" id="ARBA00022980"/>
    </source>
</evidence>
<sequence>MSDQQKIVAEVRNDFGKGAARQARRDGKIPAVIYGHGAQPQHVLVPGREITLAVRTSNVILDLDIAGKSTLVLVKDIQRHPLRQTVDHLDLLIVRKGEKVQVDVNVHVEGEPAPGLVVNLDMNTVLVLADALKLPEFLTVSVEGLEAGTVTAADLVLPKGVELEIESDTVIASIAEPEEQDLPEDEETEETAEAEEAPAE</sequence>
<keyword evidence="3 5" id="KW-0689">Ribosomal protein</keyword>
<dbReference type="Gene3D" id="2.170.120.20">
    <property type="entry name" value="Ribosomal protein L25, beta domain"/>
    <property type="match status" value="1"/>
</dbReference>
<dbReference type="CDD" id="cd00495">
    <property type="entry name" value="Ribosomal_L25_TL5_CTC"/>
    <property type="match status" value="1"/>
</dbReference>
<comment type="subunit">
    <text evidence="5">Part of the 50S ribosomal subunit; part of the 5S rRNA/L5/L18/L25 subcomplex. Contacts the 5S rRNA. Binds to the 5S rRNA independently of L5 and L18.</text>
</comment>
<feature type="compositionally biased region" description="Acidic residues" evidence="6">
    <location>
        <begin position="176"/>
        <end position="200"/>
    </location>
</feature>
<gene>
    <name evidence="5" type="primary">rplY</name>
    <name evidence="5" type="synonym">ctc</name>
    <name evidence="9" type="ORF">DWQ67_05995</name>
</gene>
<dbReference type="SUPFAM" id="SSF50715">
    <property type="entry name" value="Ribosomal protein L25-like"/>
    <property type="match status" value="1"/>
</dbReference>
<evidence type="ECO:0000256" key="2">
    <source>
        <dbReference type="ARBA" id="ARBA00022884"/>
    </source>
</evidence>
<dbReference type="AlphaFoldDB" id="A0A496PJI3"/>
<dbReference type="GO" id="GO:0006412">
    <property type="term" value="P:translation"/>
    <property type="evidence" value="ECO:0007669"/>
    <property type="project" value="UniProtKB-UniRule"/>
</dbReference>
<dbReference type="NCBIfam" id="TIGR00731">
    <property type="entry name" value="bL25_bact_ctc"/>
    <property type="match status" value="1"/>
</dbReference>
<name>A0A496PJI3_9MICC</name>
<keyword evidence="2 5" id="KW-0694">RNA-binding</keyword>
<dbReference type="EMBL" id="QQXL01000003">
    <property type="protein sequence ID" value="RKW70663.1"/>
    <property type="molecule type" value="Genomic_DNA"/>
</dbReference>
<comment type="similarity">
    <text evidence="5">Belongs to the bacterial ribosomal protein bL25 family. CTC subfamily.</text>
</comment>
<reference evidence="9 10" key="1">
    <citation type="submission" date="2018-07" db="EMBL/GenBank/DDBJ databases">
        <title>Arthrobacter sp. nov., isolated from raw cow's milk with high bacterial count.</title>
        <authorList>
            <person name="Hahne J."/>
            <person name="Isele D."/>
            <person name="Lipski A."/>
        </authorList>
    </citation>
    <scope>NUCLEOTIDE SEQUENCE [LARGE SCALE GENOMIC DNA]</scope>
    <source>
        <strain evidence="9 10">JZ R-183</strain>
    </source>
</reference>
<dbReference type="RefSeq" id="WP_121484687.1">
    <property type="nucleotide sequence ID" value="NZ_QQXL01000003.1"/>
</dbReference>
<dbReference type="InterPro" id="IPR020057">
    <property type="entry name" value="Ribosomal_bL25_b-dom"/>
</dbReference>
<evidence type="ECO:0000313" key="9">
    <source>
        <dbReference type="EMBL" id="RKW70663.1"/>
    </source>
</evidence>
<feature type="domain" description="Large ribosomal subunit protein bL25 beta" evidence="8">
    <location>
        <begin position="99"/>
        <end position="177"/>
    </location>
</feature>